<dbReference type="Gene3D" id="2.60.40.1180">
    <property type="entry name" value="Golgi alpha-mannosidase II"/>
    <property type="match status" value="1"/>
</dbReference>
<dbReference type="PANTHER" id="PTHR43002">
    <property type="entry name" value="GLYCOGEN DEBRANCHING ENZYME"/>
    <property type="match status" value="1"/>
</dbReference>
<gene>
    <name evidence="3" type="ORF">PPSIR1_31143</name>
</gene>
<sequence>MSTLEAGSPAPLGAHLCAKGLQVAVVSEAASTIELCLVEGDGAETRRALGRTLDVFHGLLPLAPGEGEGLVYGLRVDGGPLLLDPYAREIVPHPTLPDRYLGRVASPLPVPEARPAPPATPASETVLYEVHVRGFSQQNPAVPEALRGTFAGLAHPSSLAHFASLGVTALSLLPVHFCLSEPHLRPLGLRNYWGYSTLGYFAADPRLSATPEDPAATRAEFRAMVDALHGAGIEVILDAVYNHTAEGGEGGPSLSLRGLDEDLYYRRVPSSKGLRYLDWTGCGNTLDTSHPRVVQLVLDSMRYWVGEMGVDGFRFDLAPVLGRGPVFPGVDDADGRFDPRAALLVAMGQDPVLARAKLIAEPWDVGPGGYQVGAFPGRFLEWNDRFRDGVRRYWLTRDVDRGEFARRLAGSSDRFHHGLRSPSASVNFVTAHDGFTLADLVAHARKHNLANGEDNRDGHDHNYSINCGVEGDTDDPAILARRERSSRALLATVLVAQGTPMLLAGDELGNGQGGNNNAYCQDNPIGWLDWAQGDRHGPLIAALLRLRREHPFLGVDAWLGPLPGGGEAVPVAWRRPDGEAMTREDWHDPGDGALIVRLGVGERALVFAFNPGPEPRTFVLPRGQWAVVLNTADASFEGAAQRPCPCPDPLPVPAESLTVATAFVPSTPESP</sequence>
<dbReference type="Gene3D" id="2.60.40.10">
    <property type="entry name" value="Immunoglobulins"/>
    <property type="match status" value="1"/>
</dbReference>
<dbReference type="InterPro" id="IPR017853">
    <property type="entry name" value="GH"/>
</dbReference>
<dbReference type="STRING" id="391625.PPSIR1_31143"/>
<dbReference type="OrthoDB" id="9760647at2"/>
<dbReference type="Pfam" id="PF00128">
    <property type="entry name" value="Alpha-amylase"/>
    <property type="match status" value="1"/>
</dbReference>
<dbReference type="Proteomes" id="UP000005801">
    <property type="component" value="Unassembled WGS sequence"/>
</dbReference>
<evidence type="ECO:0000313" key="3">
    <source>
        <dbReference type="EMBL" id="EDM74610.1"/>
    </source>
</evidence>
<keyword evidence="4" id="KW-1185">Reference proteome</keyword>
<dbReference type="eggNOG" id="COG1523">
    <property type="taxonomic scope" value="Bacteria"/>
</dbReference>
<dbReference type="GO" id="GO:0005980">
    <property type="term" value="P:glycogen catabolic process"/>
    <property type="evidence" value="ECO:0007669"/>
    <property type="project" value="InterPro"/>
</dbReference>
<reference evidence="3 4" key="1">
    <citation type="submission" date="2007-06" db="EMBL/GenBank/DDBJ databases">
        <authorList>
            <person name="Shimkets L."/>
            <person name="Ferriera S."/>
            <person name="Johnson J."/>
            <person name="Kravitz S."/>
            <person name="Beeson K."/>
            <person name="Sutton G."/>
            <person name="Rogers Y.-H."/>
            <person name="Friedman R."/>
            <person name="Frazier M."/>
            <person name="Venter J.C."/>
        </authorList>
    </citation>
    <scope>NUCLEOTIDE SEQUENCE [LARGE SCALE GENOMIC DNA]</scope>
    <source>
        <strain evidence="3 4">SIR-1</strain>
    </source>
</reference>
<accession>A6GHN0</accession>
<dbReference type="InterPro" id="IPR044505">
    <property type="entry name" value="GlgX_Isoamylase_N_E_set"/>
</dbReference>
<dbReference type="InterPro" id="IPR013780">
    <property type="entry name" value="Glyco_hydro_b"/>
</dbReference>
<feature type="domain" description="Glycosyl hydrolase family 13 catalytic" evidence="2">
    <location>
        <begin position="129"/>
        <end position="547"/>
    </location>
</feature>
<dbReference type="Gene3D" id="3.20.20.80">
    <property type="entry name" value="Glycosidases"/>
    <property type="match status" value="1"/>
</dbReference>
<proteinExistence type="inferred from homology"/>
<dbReference type="InterPro" id="IPR006047">
    <property type="entry name" value="GH13_cat_dom"/>
</dbReference>
<dbReference type="SUPFAM" id="SSF51011">
    <property type="entry name" value="Glycosyl hydrolase domain"/>
    <property type="match status" value="1"/>
</dbReference>
<organism evidence="3 4">
    <name type="scientific">Plesiocystis pacifica SIR-1</name>
    <dbReference type="NCBI Taxonomy" id="391625"/>
    <lineage>
        <taxon>Bacteria</taxon>
        <taxon>Pseudomonadati</taxon>
        <taxon>Myxococcota</taxon>
        <taxon>Polyangia</taxon>
        <taxon>Nannocystales</taxon>
        <taxon>Nannocystaceae</taxon>
        <taxon>Plesiocystis</taxon>
    </lineage>
</organism>
<name>A6GHN0_9BACT</name>
<dbReference type="InterPro" id="IPR013783">
    <property type="entry name" value="Ig-like_fold"/>
</dbReference>
<evidence type="ECO:0000259" key="2">
    <source>
        <dbReference type="SMART" id="SM00642"/>
    </source>
</evidence>
<evidence type="ECO:0000313" key="4">
    <source>
        <dbReference type="Proteomes" id="UP000005801"/>
    </source>
</evidence>
<dbReference type="InterPro" id="IPR014756">
    <property type="entry name" value="Ig_E-set"/>
</dbReference>
<dbReference type="SUPFAM" id="SSF51445">
    <property type="entry name" value="(Trans)glycosidases"/>
    <property type="match status" value="1"/>
</dbReference>
<dbReference type="InterPro" id="IPR011837">
    <property type="entry name" value="Glycogen_debranch_GlgX"/>
</dbReference>
<dbReference type="RefSeq" id="WP_006976217.1">
    <property type="nucleotide sequence ID" value="NZ_ABCS01000122.1"/>
</dbReference>
<dbReference type="SUPFAM" id="SSF81296">
    <property type="entry name" value="E set domains"/>
    <property type="match status" value="1"/>
</dbReference>
<dbReference type="SMART" id="SM00642">
    <property type="entry name" value="Aamy"/>
    <property type="match status" value="1"/>
</dbReference>
<dbReference type="EMBL" id="ABCS01000122">
    <property type="protein sequence ID" value="EDM74610.1"/>
    <property type="molecule type" value="Genomic_DNA"/>
</dbReference>
<evidence type="ECO:0000256" key="1">
    <source>
        <dbReference type="ARBA" id="ARBA00008061"/>
    </source>
</evidence>
<dbReference type="CDD" id="cd02856">
    <property type="entry name" value="E_set_GDE_Isoamylase_N"/>
    <property type="match status" value="1"/>
</dbReference>
<dbReference type="CDD" id="cd11326">
    <property type="entry name" value="AmyAc_Glg_debranch"/>
    <property type="match status" value="1"/>
</dbReference>
<comment type="similarity">
    <text evidence="1">Belongs to the glycosyl hydrolase 13 family.</text>
</comment>
<dbReference type="NCBIfam" id="TIGR02100">
    <property type="entry name" value="glgX_debranch"/>
    <property type="match status" value="1"/>
</dbReference>
<protein>
    <submittedName>
        <fullName evidence="3">GlgX_1</fullName>
    </submittedName>
</protein>
<comment type="caution">
    <text evidence="3">The sequence shown here is derived from an EMBL/GenBank/DDBJ whole genome shotgun (WGS) entry which is preliminary data.</text>
</comment>
<dbReference type="AlphaFoldDB" id="A6GHN0"/>
<dbReference type="GO" id="GO:0004135">
    <property type="term" value="F:amylo-alpha-1,6-glucosidase activity"/>
    <property type="evidence" value="ECO:0007669"/>
    <property type="project" value="InterPro"/>
</dbReference>